<keyword evidence="1" id="KW-1133">Transmembrane helix</keyword>
<keyword evidence="1" id="KW-0812">Transmembrane</keyword>
<evidence type="ECO:0000313" key="2">
    <source>
        <dbReference type="EMBL" id="WZN67263.1"/>
    </source>
</evidence>
<dbReference type="Pfam" id="PF04113">
    <property type="entry name" value="Gpi16"/>
    <property type="match status" value="1"/>
</dbReference>
<organism evidence="2 3">
    <name type="scientific">Chloropicon roscoffensis</name>
    <dbReference type="NCBI Taxonomy" id="1461544"/>
    <lineage>
        <taxon>Eukaryota</taxon>
        <taxon>Viridiplantae</taxon>
        <taxon>Chlorophyta</taxon>
        <taxon>Chloropicophyceae</taxon>
        <taxon>Chloropicales</taxon>
        <taxon>Chloropicaceae</taxon>
        <taxon>Chloropicon</taxon>
    </lineage>
</organism>
<dbReference type="AlphaFoldDB" id="A0AAX4PMH4"/>
<dbReference type="EMBL" id="CP151519">
    <property type="protein sequence ID" value="WZN67263.1"/>
    <property type="molecule type" value="Genomic_DNA"/>
</dbReference>
<sequence length="449" mass="48314">MARRLILDRRRRRRRRRRRCGWVLPGIAMALIILSVASSLPVQARASPLQALLSKHSKHQIGDGTDKSRCSVDFMTVRGVGTRLRSTCDGEAMPVAEKLTEMFQTWFSNALSRDAVSHESLDGSEFVLQSHLEALSDIDLDRFDGLRGEARTVEDDEKGIGGFRVSVEISGNGTTSSQASLLPHREAVRISVGESEALLKSRALLGSPGSMNAVEVHEFELFKAARGSGVARGDRLCVDHLVPPILAPVLSSSAVEVRPRSDEGEEGGGWKSVGLLDGSTVAIAPAARSGGASRLTVCLNANELALDKASAVRVKLSHRKVFPSVFSLPADRSAGIYYPATSSFASDGEGDIGSHRISSLPLRVLSPLPDCSMPYNACIITTTVYALAFGWTAKSAGHIIRPETRSRGQRAAKAAINLGVLAALFAVVWVVDSETRYQVREFFGVDQGP</sequence>
<reference evidence="2 3" key="1">
    <citation type="submission" date="2024-03" db="EMBL/GenBank/DDBJ databases">
        <title>Complete genome sequence of the green alga Chloropicon roscoffensis RCC1871.</title>
        <authorList>
            <person name="Lemieux C."/>
            <person name="Pombert J.-F."/>
            <person name="Otis C."/>
            <person name="Turmel M."/>
        </authorList>
    </citation>
    <scope>NUCLEOTIDE SEQUENCE [LARGE SCALE GENOMIC DNA]</scope>
    <source>
        <strain evidence="2 3">RCC1871</strain>
    </source>
</reference>
<keyword evidence="3" id="KW-1185">Reference proteome</keyword>
<accession>A0AAX4PMH4</accession>
<dbReference type="Proteomes" id="UP001472866">
    <property type="component" value="Chromosome 19"/>
</dbReference>
<name>A0AAX4PMH4_9CHLO</name>
<protein>
    <submittedName>
        <fullName evidence="2">Uncharacterized protein</fullName>
    </submittedName>
</protein>
<feature type="transmembrane region" description="Helical" evidence="1">
    <location>
        <begin position="373"/>
        <end position="393"/>
    </location>
</feature>
<dbReference type="GO" id="GO:0042765">
    <property type="term" value="C:GPI-anchor transamidase complex"/>
    <property type="evidence" value="ECO:0007669"/>
    <property type="project" value="InterPro"/>
</dbReference>
<keyword evidence="1" id="KW-0472">Membrane</keyword>
<dbReference type="InterPro" id="IPR007245">
    <property type="entry name" value="PIG-T"/>
</dbReference>
<gene>
    <name evidence="2" type="ORF">HKI87_19g88360</name>
</gene>
<dbReference type="GO" id="GO:0016255">
    <property type="term" value="P:attachment of GPI anchor to protein"/>
    <property type="evidence" value="ECO:0007669"/>
    <property type="project" value="InterPro"/>
</dbReference>
<evidence type="ECO:0000313" key="3">
    <source>
        <dbReference type="Proteomes" id="UP001472866"/>
    </source>
</evidence>
<proteinExistence type="predicted"/>
<feature type="transmembrane region" description="Helical" evidence="1">
    <location>
        <begin position="414"/>
        <end position="431"/>
    </location>
</feature>
<evidence type="ECO:0000256" key="1">
    <source>
        <dbReference type="SAM" id="Phobius"/>
    </source>
</evidence>